<gene>
    <name evidence="6" type="ORF">B7H23_07395</name>
</gene>
<evidence type="ECO:0000256" key="3">
    <source>
        <dbReference type="ARBA" id="ARBA00023136"/>
    </source>
</evidence>
<dbReference type="InterPro" id="IPR007667">
    <property type="entry name" value="Hypoxia_induced_domain"/>
</dbReference>
<evidence type="ECO:0000259" key="5">
    <source>
        <dbReference type="PROSITE" id="PS51503"/>
    </source>
</evidence>
<comment type="caution">
    <text evidence="6">The sequence shown here is derived from an EMBL/GenBank/DDBJ whole genome shotgun (WGS) entry which is preliminary data.</text>
</comment>
<evidence type="ECO:0000313" key="6">
    <source>
        <dbReference type="EMBL" id="OXT02700.1"/>
    </source>
</evidence>
<keyword evidence="3 4" id="KW-0472">Membrane</keyword>
<evidence type="ECO:0000256" key="2">
    <source>
        <dbReference type="ARBA" id="ARBA00022989"/>
    </source>
</evidence>
<sequence>MATVFQIAAIVAMFAVGIVLLRGLWNMMRAGDSNKSQKLMQMRVFLQFIAVILIVGALYFARPA</sequence>
<proteinExistence type="predicted"/>
<dbReference type="Proteomes" id="UP000215405">
    <property type="component" value="Unassembled WGS sequence"/>
</dbReference>
<evidence type="ECO:0000313" key="7">
    <source>
        <dbReference type="Proteomes" id="UP000215405"/>
    </source>
</evidence>
<organism evidence="6 7">
    <name type="scientific">Notoacmeibacter marinus</name>
    <dbReference type="NCBI Taxonomy" id="1876515"/>
    <lineage>
        <taxon>Bacteria</taxon>
        <taxon>Pseudomonadati</taxon>
        <taxon>Pseudomonadota</taxon>
        <taxon>Alphaproteobacteria</taxon>
        <taxon>Hyphomicrobiales</taxon>
        <taxon>Notoacmeibacteraceae</taxon>
        <taxon>Notoacmeibacter</taxon>
    </lineage>
</organism>
<keyword evidence="1 4" id="KW-0812">Transmembrane</keyword>
<accession>A0A231V3G9</accession>
<evidence type="ECO:0000256" key="4">
    <source>
        <dbReference type="SAM" id="Phobius"/>
    </source>
</evidence>
<keyword evidence="7" id="KW-1185">Reference proteome</keyword>
<reference evidence="7" key="1">
    <citation type="journal article" date="2017" name="Int. J. Syst. Evol. Microbiol.">
        <title>Notoacmeibacter marinus gen. nov., sp. nov., isolated from the gut of a limpet and proposal of Notoacmeibacteraceae fam. nov. in the order Rhizobiales of the class Alphaproteobacteria.</title>
        <authorList>
            <person name="Huang Z."/>
            <person name="Guo F."/>
            <person name="Lai Q."/>
        </authorList>
    </citation>
    <scope>NUCLEOTIDE SEQUENCE [LARGE SCALE GENOMIC DNA]</scope>
    <source>
        <strain evidence="7">XMTR2A4</strain>
    </source>
</reference>
<protein>
    <recommendedName>
        <fullName evidence="5">HIG1 domain-containing protein</fullName>
    </recommendedName>
</protein>
<feature type="domain" description="HIG1" evidence="5">
    <location>
        <begin position="1"/>
        <end position="64"/>
    </location>
</feature>
<dbReference type="OrthoDB" id="7951376at2"/>
<dbReference type="EMBL" id="NBYO01000001">
    <property type="protein sequence ID" value="OXT02700.1"/>
    <property type="molecule type" value="Genomic_DNA"/>
</dbReference>
<dbReference type="NCBIfam" id="NF033233">
    <property type="entry name" value="twin_helix"/>
    <property type="match status" value="1"/>
</dbReference>
<dbReference type="RefSeq" id="WP_094076651.1">
    <property type="nucleotide sequence ID" value="NZ_NBYO01000001.1"/>
</dbReference>
<dbReference type="Gene3D" id="6.10.140.1320">
    <property type="match status" value="1"/>
</dbReference>
<keyword evidence="2 4" id="KW-1133">Transmembrane helix</keyword>
<dbReference type="Pfam" id="PF04588">
    <property type="entry name" value="HIG_1_N"/>
    <property type="match status" value="1"/>
</dbReference>
<evidence type="ECO:0000256" key="1">
    <source>
        <dbReference type="ARBA" id="ARBA00022692"/>
    </source>
</evidence>
<dbReference type="PROSITE" id="PS51503">
    <property type="entry name" value="HIG1"/>
    <property type="match status" value="1"/>
</dbReference>
<dbReference type="AlphaFoldDB" id="A0A231V3G9"/>
<feature type="transmembrane region" description="Helical" evidence="4">
    <location>
        <begin position="6"/>
        <end position="24"/>
    </location>
</feature>
<feature type="transmembrane region" description="Helical" evidence="4">
    <location>
        <begin position="44"/>
        <end position="61"/>
    </location>
</feature>
<name>A0A231V3G9_9HYPH</name>